<dbReference type="GO" id="GO:0005886">
    <property type="term" value="C:plasma membrane"/>
    <property type="evidence" value="ECO:0007669"/>
    <property type="project" value="TreeGrafter"/>
</dbReference>
<feature type="binding site" evidence="3">
    <location>
        <position position="107"/>
    </location>
    <ligand>
        <name>Mg(2+)</name>
        <dbReference type="ChEBI" id="CHEBI:18420"/>
    </ligand>
</feature>
<dbReference type="GO" id="GO:0009366">
    <property type="term" value="C:enterobactin synthetase complex"/>
    <property type="evidence" value="ECO:0007669"/>
    <property type="project" value="InterPro"/>
</dbReference>
<organism evidence="6 7">
    <name type="scientific">Sphaerimonospora thailandensis</name>
    <dbReference type="NCBI Taxonomy" id="795644"/>
    <lineage>
        <taxon>Bacteria</taxon>
        <taxon>Bacillati</taxon>
        <taxon>Actinomycetota</taxon>
        <taxon>Actinomycetes</taxon>
        <taxon>Streptosporangiales</taxon>
        <taxon>Streptosporangiaceae</taxon>
        <taxon>Sphaerimonospora</taxon>
    </lineage>
</organism>
<dbReference type="PANTHER" id="PTHR38096">
    <property type="entry name" value="ENTEROBACTIN SYNTHASE COMPONENT D"/>
    <property type="match status" value="1"/>
</dbReference>
<dbReference type="AlphaFoldDB" id="A0A8J3R403"/>
<evidence type="ECO:0000313" key="6">
    <source>
        <dbReference type="EMBL" id="GIH67975.1"/>
    </source>
</evidence>
<dbReference type="PRINTS" id="PR01399">
    <property type="entry name" value="ENTSNTHTASED"/>
</dbReference>
<feature type="binding site" evidence="2">
    <location>
        <position position="154"/>
    </location>
    <ligand>
        <name>CoA</name>
        <dbReference type="ChEBI" id="CHEBI:57287"/>
    </ligand>
</feature>
<dbReference type="Pfam" id="PF01648">
    <property type="entry name" value="ACPS"/>
    <property type="match status" value="1"/>
</dbReference>
<dbReference type="Pfam" id="PF17837">
    <property type="entry name" value="4PPT_N"/>
    <property type="match status" value="1"/>
</dbReference>
<feature type="binding site" evidence="2">
    <location>
        <position position="105"/>
    </location>
    <ligand>
        <name>CoA</name>
        <dbReference type="ChEBI" id="CHEBI:57287"/>
    </ligand>
</feature>
<dbReference type="GO" id="GO:0009239">
    <property type="term" value="P:enterobactin biosynthetic process"/>
    <property type="evidence" value="ECO:0007669"/>
    <property type="project" value="InterPro"/>
</dbReference>
<evidence type="ECO:0000313" key="7">
    <source>
        <dbReference type="Proteomes" id="UP000610966"/>
    </source>
</evidence>
<feature type="binding site" evidence="2">
    <location>
        <begin position="83"/>
        <end position="84"/>
    </location>
    <ligand>
        <name>CoA</name>
        <dbReference type="ChEBI" id="CHEBI:57287"/>
    </ligand>
</feature>
<feature type="binding site" evidence="3">
    <location>
        <position position="105"/>
    </location>
    <ligand>
        <name>Mg(2+)</name>
        <dbReference type="ChEBI" id="CHEBI:18420"/>
    </ligand>
</feature>
<dbReference type="GO" id="GO:0008897">
    <property type="term" value="F:holo-[acyl-carrier-protein] synthase activity"/>
    <property type="evidence" value="ECO:0007669"/>
    <property type="project" value="InterPro"/>
</dbReference>
<dbReference type="InterPro" id="IPR003542">
    <property type="entry name" value="Enbac_synth_compD-like"/>
</dbReference>
<dbReference type="SUPFAM" id="SSF56214">
    <property type="entry name" value="4'-phosphopantetheinyl transferase"/>
    <property type="match status" value="1"/>
</dbReference>
<feature type="binding site" evidence="2">
    <location>
        <position position="150"/>
    </location>
    <ligand>
        <name>CoA</name>
        <dbReference type="ChEBI" id="CHEBI:57287"/>
    </ligand>
</feature>
<feature type="domain" description="4'-phosphopantetheinyl transferase" evidence="4">
    <location>
        <begin position="102"/>
        <end position="182"/>
    </location>
</feature>
<dbReference type="Proteomes" id="UP000610966">
    <property type="component" value="Unassembled WGS sequence"/>
</dbReference>
<comment type="cofactor">
    <cofactor evidence="3">
        <name>Mg(2+)</name>
        <dbReference type="ChEBI" id="CHEBI:18420"/>
    </cofactor>
</comment>
<dbReference type="InterPro" id="IPR037143">
    <property type="entry name" value="4-PPantetheinyl_Trfase_dom_sf"/>
</dbReference>
<evidence type="ECO:0000259" key="4">
    <source>
        <dbReference type="Pfam" id="PF01648"/>
    </source>
</evidence>
<evidence type="ECO:0000256" key="1">
    <source>
        <dbReference type="ARBA" id="ARBA00022679"/>
    </source>
</evidence>
<dbReference type="EMBL" id="BOOG01000003">
    <property type="protein sequence ID" value="GIH67975.1"/>
    <property type="molecule type" value="Genomic_DNA"/>
</dbReference>
<feature type="binding site" evidence="2">
    <location>
        <position position="164"/>
    </location>
    <ligand>
        <name>CoA</name>
        <dbReference type="ChEBI" id="CHEBI:57287"/>
    </ligand>
</feature>
<evidence type="ECO:0000259" key="5">
    <source>
        <dbReference type="Pfam" id="PF17837"/>
    </source>
</evidence>
<dbReference type="GO" id="GO:0000287">
    <property type="term" value="F:magnesium ion binding"/>
    <property type="evidence" value="ECO:0007669"/>
    <property type="project" value="InterPro"/>
</dbReference>
<keyword evidence="3" id="KW-0460">Magnesium</keyword>
<keyword evidence="1 6" id="KW-0808">Transferase</keyword>
<dbReference type="PANTHER" id="PTHR38096:SF1">
    <property type="entry name" value="ENTEROBACTIN SYNTHASE COMPONENT D"/>
    <property type="match status" value="1"/>
</dbReference>
<dbReference type="Gene3D" id="3.90.470.20">
    <property type="entry name" value="4'-phosphopantetheinyl transferase domain"/>
    <property type="match status" value="1"/>
</dbReference>
<protein>
    <submittedName>
        <fullName evidence="6">4'-phosphopantetheinyl transferase</fullName>
    </submittedName>
</protein>
<name>A0A8J3R403_9ACTN</name>
<keyword evidence="7" id="KW-1185">Reference proteome</keyword>
<comment type="caution">
    <text evidence="6">The sequence shown here is derived from an EMBL/GenBank/DDBJ whole genome shotgun (WGS) entry which is preliminary data.</text>
</comment>
<feature type="binding site" evidence="3">
    <location>
        <position position="106"/>
    </location>
    <ligand>
        <name>Mg(2+)</name>
        <dbReference type="ChEBI" id="CHEBI:18420"/>
    </ligand>
</feature>
<dbReference type="InterPro" id="IPR008278">
    <property type="entry name" value="4-PPantetheinyl_Trfase_dom"/>
</dbReference>
<dbReference type="RefSeq" id="WP_204009847.1">
    <property type="nucleotide sequence ID" value="NZ_BOOG01000003.1"/>
</dbReference>
<feature type="domain" description="4'-phosphopantetheinyl transferase N-terminal" evidence="5">
    <location>
        <begin position="28"/>
        <end position="93"/>
    </location>
</feature>
<feature type="binding site" evidence="2">
    <location>
        <position position="47"/>
    </location>
    <ligand>
        <name>CoA</name>
        <dbReference type="ChEBI" id="CHEBI:57287"/>
    </ligand>
</feature>
<proteinExistence type="predicted"/>
<dbReference type="InterPro" id="IPR041354">
    <property type="entry name" value="4PPT_N"/>
</dbReference>
<reference evidence="6" key="1">
    <citation type="submission" date="2021-01" db="EMBL/GenBank/DDBJ databases">
        <title>Whole genome shotgun sequence of Sphaerimonospora thailandensis NBRC 107569.</title>
        <authorList>
            <person name="Komaki H."/>
            <person name="Tamura T."/>
        </authorList>
    </citation>
    <scope>NUCLEOTIDE SEQUENCE</scope>
    <source>
        <strain evidence="6">NBRC 107569</strain>
    </source>
</reference>
<accession>A0A8J3R403</accession>
<keyword evidence="3" id="KW-0479">Metal-binding</keyword>
<gene>
    <name evidence="6" type="ORF">Mth01_02280</name>
</gene>
<feature type="binding site" evidence="2">
    <location>
        <position position="39"/>
    </location>
    <ligand>
        <name>CoA</name>
        <dbReference type="ChEBI" id="CHEBI:57287"/>
    </ligand>
</feature>
<evidence type="ECO:0000256" key="2">
    <source>
        <dbReference type="PIRSR" id="PIRSR603542-1"/>
    </source>
</evidence>
<evidence type="ECO:0000256" key="3">
    <source>
        <dbReference type="PIRSR" id="PIRSR603542-2"/>
    </source>
</evidence>
<sequence length="225" mass="24614">MMEKIVGPDVVAVDTRAELTGVVLFPGERAEIANAVAKRREEYTTARACARQAMEKLGLPPSPITRGPRGEPIWPEGVIGSITHCSGYRAAVLGRAGEVTTLGIDAEPNGPLPEGVLETISLPAERAWIRRLSATRPGVAWDRLLFSAKESVYKAWYPLARRWLDFSEAMIGLDPSDGRFRARLLVPGPEVEGERLTEFSGRWLAEDGLVLTAIVVPSRESNVDR</sequence>